<proteinExistence type="inferred from homology"/>
<evidence type="ECO:0000313" key="13">
    <source>
        <dbReference type="Proteomes" id="UP001637994"/>
    </source>
</evidence>
<organism evidence="12 13">
    <name type="scientific">Anaerococcus kampingae</name>
    <dbReference type="NCBI Taxonomy" id="3115614"/>
    <lineage>
        <taxon>Bacteria</taxon>
        <taxon>Bacillati</taxon>
        <taxon>Bacillota</taxon>
        <taxon>Tissierellia</taxon>
        <taxon>Tissierellales</taxon>
        <taxon>Peptoniphilaceae</taxon>
        <taxon>Anaerococcus</taxon>
    </lineage>
</organism>
<comment type="function">
    <text evidence="2 9">Removes 5-oxoproline from various penultimate amino acid residues except L-proline.</text>
</comment>
<feature type="active site" evidence="9">
    <location>
        <position position="164"/>
    </location>
</feature>
<dbReference type="PIRSF" id="PIRSF015592">
    <property type="entry name" value="Prld-crbxl_pptds"/>
    <property type="match status" value="1"/>
</dbReference>
<evidence type="ECO:0000256" key="3">
    <source>
        <dbReference type="ARBA" id="ARBA00004496"/>
    </source>
</evidence>
<dbReference type="Gene3D" id="3.40.630.20">
    <property type="entry name" value="Peptidase C15, pyroglutamyl peptidase I-like"/>
    <property type="match status" value="1"/>
</dbReference>
<evidence type="ECO:0000256" key="5">
    <source>
        <dbReference type="ARBA" id="ARBA00022490"/>
    </source>
</evidence>
<evidence type="ECO:0000256" key="9">
    <source>
        <dbReference type="HAMAP-Rule" id="MF_00417"/>
    </source>
</evidence>
<keyword evidence="7 9" id="KW-0378">Hydrolase</keyword>
<evidence type="ECO:0000256" key="11">
    <source>
        <dbReference type="PROSITE-ProRule" id="PRU10077"/>
    </source>
</evidence>
<dbReference type="InterPro" id="IPR029762">
    <property type="entry name" value="PGP-I_bact-type"/>
</dbReference>
<reference evidence="12 13" key="1">
    <citation type="journal article" date="2025" name="Anaerobe">
        <title>Description of Anaerococcus kampingiae sp. nov., Anaerococcus groningensis sp. nov., Anaerococcus martiniensis sp. nov., and Anaerococcus cruorum sp. nov., isolated from human clinical specimens.</title>
        <authorList>
            <person name="Boiten K.E."/>
            <person name="Meijer J."/>
            <person name="van Wezel E.M."/>
            <person name="Veloo A.C.M."/>
        </authorList>
    </citation>
    <scope>NUCLEOTIDE SEQUENCE [LARGE SCALE GENOMIC DNA]</scope>
    <source>
        <strain evidence="12 13">ENR0874</strain>
    </source>
</reference>
<dbReference type="SUPFAM" id="SSF53182">
    <property type="entry name" value="Pyrrolidone carboxyl peptidase (pyroglutamate aminopeptidase)"/>
    <property type="match status" value="1"/>
</dbReference>
<comment type="subcellular location">
    <subcellularLocation>
        <location evidence="3 9">Cytoplasm</location>
    </subcellularLocation>
</comment>
<evidence type="ECO:0000256" key="6">
    <source>
        <dbReference type="ARBA" id="ARBA00022670"/>
    </source>
</evidence>
<dbReference type="InterPro" id="IPR033693">
    <property type="entry name" value="PGPEP1_Glu_AS"/>
</dbReference>
<keyword evidence="6 9" id="KW-0645">Protease</keyword>
<keyword evidence="13" id="KW-1185">Reference proteome</keyword>
<dbReference type="RefSeq" id="WP_106460664.1">
    <property type="nucleotide sequence ID" value="NZ_JBGMEF010000022.1"/>
</dbReference>
<feature type="active site" evidence="9 11">
    <location>
        <position position="141"/>
    </location>
</feature>
<keyword evidence="5 9" id="KW-0963">Cytoplasm</keyword>
<protein>
    <recommendedName>
        <fullName evidence="9">Pyrrolidone-carboxylate peptidase</fullName>
        <ecNumber evidence="9">3.4.19.3</ecNumber>
    </recommendedName>
    <alternativeName>
        <fullName evidence="9">5-oxoprolyl-peptidase</fullName>
    </alternativeName>
    <alternativeName>
        <fullName evidence="9">Pyroglutamyl-peptidase I</fullName>
        <shortName evidence="9">PGP-I</shortName>
        <shortName evidence="9">Pyrase</shortName>
    </alternativeName>
</protein>
<name>A0ABW9MDQ3_9FIRM</name>
<evidence type="ECO:0000256" key="4">
    <source>
        <dbReference type="ARBA" id="ARBA00006641"/>
    </source>
</evidence>
<dbReference type="GO" id="GO:0016920">
    <property type="term" value="F:pyroglutamyl-peptidase activity"/>
    <property type="evidence" value="ECO:0007669"/>
    <property type="project" value="UniProtKB-EC"/>
</dbReference>
<dbReference type="NCBIfam" id="NF009676">
    <property type="entry name" value="PRK13197.1"/>
    <property type="match status" value="1"/>
</dbReference>
<dbReference type="Pfam" id="PF01470">
    <property type="entry name" value="Peptidase_C15"/>
    <property type="match status" value="1"/>
</dbReference>
<dbReference type="InterPro" id="IPR036440">
    <property type="entry name" value="Peptidase_C15-like_sf"/>
</dbReference>
<evidence type="ECO:0000256" key="2">
    <source>
        <dbReference type="ARBA" id="ARBA00002280"/>
    </source>
</evidence>
<dbReference type="PROSITE" id="PS01333">
    <property type="entry name" value="PYRASE_GLU"/>
    <property type="match status" value="1"/>
</dbReference>
<evidence type="ECO:0000256" key="10">
    <source>
        <dbReference type="PROSITE-ProRule" id="PRU10076"/>
    </source>
</evidence>
<keyword evidence="8 9" id="KW-0788">Thiol protease</keyword>
<comment type="catalytic activity">
    <reaction evidence="1 9 10">
        <text>Release of an N-terminal pyroglutamyl group from a polypeptide, the second amino acid generally not being Pro.</text>
        <dbReference type="EC" id="3.4.19.3"/>
    </reaction>
</comment>
<dbReference type="PANTHER" id="PTHR23402:SF1">
    <property type="entry name" value="PYROGLUTAMYL-PEPTIDASE I"/>
    <property type="match status" value="1"/>
</dbReference>
<comment type="caution">
    <text evidence="12">The sequence shown here is derived from an EMBL/GenBank/DDBJ whole genome shotgun (WGS) entry which is preliminary data.</text>
</comment>
<comment type="similarity">
    <text evidence="4 9">Belongs to the peptidase C15 family.</text>
</comment>
<dbReference type="NCBIfam" id="TIGR00504">
    <property type="entry name" value="pyro_pdase"/>
    <property type="match status" value="1"/>
</dbReference>
<accession>A0ABW9MDQ3</accession>
<dbReference type="PROSITE" id="PS01334">
    <property type="entry name" value="PYRASE_CYS"/>
    <property type="match status" value="1"/>
</dbReference>
<dbReference type="HAMAP" id="MF_00417">
    <property type="entry name" value="Pyrrolid_peptidase"/>
    <property type="match status" value="1"/>
</dbReference>
<dbReference type="PANTHER" id="PTHR23402">
    <property type="entry name" value="PROTEASE FAMILY C15 PYROGLUTAMYL-PEPTIDASE I-RELATED"/>
    <property type="match status" value="1"/>
</dbReference>
<feature type="active site" evidence="9 10">
    <location>
        <position position="78"/>
    </location>
</feature>
<dbReference type="InterPro" id="IPR016125">
    <property type="entry name" value="Peptidase_C15-like"/>
</dbReference>
<dbReference type="EC" id="3.4.19.3" evidence="9"/>
<comment type="subunit">
    <text evidence="9">Homotetramer.</text>
</comment>
<gene>
    <name evidence="9 12" type="primary">pcp</name>
    <name evidence="12" type="ORF">ACCQ42_06750</name>
</gene>
<dbReference type="Proteomes" id="UP001637994">
    <property type="component" value="Unassembled WGS sequence"/>
</dbReference>
<dbReference type="CDD" id="cd00501">
    <property type="entry name" value="Peptidase_C15"/>
    <property type="match status" value="1"/>
</dbReference>
<dbReference type="EMBL" id="JBGMEF010000022">
    <property type="protein sequence ID" value="MFO3667467.1"/>
    <property type="molecule type" value="Genomic_DNA"/>
</dbReference>
<evidence type="ECO:0000256" key="8">
    <source>
        <dbReference type="ARBA" id="ARBA00022807"/>
    </source>
</evidence>
<evidence type="ECO:0000256" key="1">
    <source>
        <dbReference type="ARBA" id="ARBA00001770"/>
    </source>
</evidence>
<dbReference type="InterPro" id="IPR000816">
    <property type="entry name" value="Peptidase_C15"/>
</dbReference>
<evidence type="ECO:0000256" key="7">
    <source>
        <dbReference type="ARBA" id="ARBA00022801"/>
    </source>
</evidence>
<dbReference type="InterPro" id="IPR033694">
    <property type="entry name" value="PGPEP1_Cys_AS"/>
</dbReference>
<dbReference type="PRINTS" id="PR00706">
    <property type="entry name" value="PYROGLUPTASE"/>
</dbReference>
<evidence type="ECO:0000313" key="12">
    <source>
        <dbReference type="EMBL" id="MFO3667467.1"/>
    </source>
</evidence>
<sequence>MDILLTGFDAFGDEKINPASLVLEKIPKIIGDAKIHKLIIPTVFGKSASLIEEKIEEIRPDIIISLGQAGGRSHITVERVAINIDDASIDDNEGNRPIDRIIREDGEPAYFATIPIKAIINKLQESNIPASISNTAGTYVCNHVMYQDLYLANKYKNIRAGFIHLPFLPDQVVDKNGMASMDLQTMVAAIKLAIETSIDFDGKEDIKIGLGRTH</sequence>